<reference evidence="2" key="1">
    <citation type="journal article" date="2020" name="Nat. Commun.">
        <title>Large-scale genome sequencing of mycorrhizal fungi provides insights into the early evolution of symbiotic traits.</title>
        <authorList>
            <person name="Miyauchi S."/>
            <person name="Kiss E."/>
            <person name="Kuo A."/>
            <person name="Drula E."/>
            <person name="Kohler A."/>
            <person name="Sanchez-Garcia M."/>
            <person name="Morin E."/>
            <person name="Andreopoulos B."/>
            <person name="Barry K.W."/>
            <person name="Bonito G."/>
            <person name="Buee M."/>
            <person name="Carver A."/>
            <person name="Chen C."/>
            <person name="Cichocki N."/>
            <person name="Clum A."/>
            <person name="Culley D."/>
            <person name="Crous P.W."/>
            <person name="Fauchery L."/>
            <person name="Girlanda M."/>
            <person name="Hayes R.D."/>
            <person name="Keri Z."/>
            <person name="LaButti K."/>
            <person name="Lipzen A."/>
            <person name="Lombard V."/>
            <person name="Magnuson J."/>
            <person name="Maillard F."/>
            <person name="Murat C."/>
            <person name="Nolan M."/>
            <person name="Ohm R.A."/>
            <person name="Pangilinan J."/>
            <person name="Pereira M.F."/>
            <person name="Perotto S."/>
            <person name="Peter M."/>
            <person name="Pfister S."/>
            <person name="Riley R."/>
            <person name="Sitrit Y."/>
            <person name="Stielow J.B."/>
            <person name="Szollosi G."/>
            <person name="Zifcakova L."/>
            <person name="Stursova M."/>
            <person name="Spatafora J.W."/>
            <person name="Tedersoo L."/>
            <person name="Vaario L.M."/>
            <person name="Yamada A."/>
            <person name="Yan M."/>
            <person name="Wang P."/>
            <person name="Xu J."/>
            <person name="Bruns T."/>
            <person name="Baldrian P."/>
            <person name="Vilgalys R."/>
            <person name="Dunand C."/>
            <person name="Henrissat B."/>
            <person name="Grigoriev I.V."/>
            <person name="Hibbett D."/>
            <person name="Nagy L.G."/>
            <person name="Martin F.M."/>
        </authorList>
    </citation>
    <scope>NUCLEOTIDE SEQUENCE</scope>
    <source>
        <strain evidence="2">UH-Tt-Lm1</strain>
    </source>
</reference>
<keyword evidence="3" id="KW-1185">Reference proteome</keyword>
<dbReference type="AlphaFoldDB" id="A0A9P6H857"/>
<organism evidence="2 3">
    <name type="scientific">Thelephora terrestris</name>
    <dbReference type="NCBI Taxonomy" id="56493"/>
    <lineage>
        <taxon>Eukaryota</taxon>
        <taxon>Fungi</taxon>
        <taxon>Dikarya</taxon>
        <taxon>Basidiomycota</taxon>
        <taxon>Agaricomycotina</taxon>
        <taxon>Agaricomycetes</taxon>
        <taxon>Thelephorales</taxon>
        <taxon>Thelephoraceae</taxon>
        <taxon>Thelephora</taxon>
    </lineage>
</organism>
<dbReference type="Pfam" id="PF18803">
    <property type="entry name" value="CxC2"/>
    <property type="match status" value="1"/>
</dbReference>
<name>A0A9P6H857_9AGAM</name>
<evidence type="ECO:0000313" key="3">
    <source>
        <dbReference type="Proteomes" id="UP000736335"/>
    </source>
</evidence>
<protein>
    <recommendedName>
        <fullName evidence="1">CxC2-like cysteine cluster KDZ transposase-associated domain-containing protein</fullName>
    </recommendedName>
</protein>
<feature type="domain" description="CxC2-like cysteine cluster KDZ transposase-associated" evidence="1">
    <location>
        <begin position="101"/>
        <end position="186"/>
    </location>
</feature>
<dbReference type="EMBL" id="WIUZ02000018">
    <property type="protein sequence ID" value="KAF9779699.1"/>
    <property type="molecule type" value="Genomic_DNA"/>
</dbReference>
<dbReference type="Proteomes" id="UP000736335">
    <property type="component" value="Unassembled WGS sequence"/>
</dbReference>
<dbReference type="Pfam" id="PF18758">
    <property type="entry name" value="KDZ"/>
    <property type="match status" value="1"/>
</dbReference>
<dbReference type="InterPro" id="IPR040521">
    <property type="entry name" value="KDZ"/>
</dbReference>
<accession>A0A9P6H857</accession>
<evidence type="ECO:0000259" key="1">
    <source>
        <dbReference type="Pfam" id="PF18803"/>
    </source>
</evidence>
<comment type="caution">
    <text evidence="2">The sequence shown here is derived from an EMBL/GenBank/DDBJ whole genome shotgun (WGS) entry which is preliminary data.</text>
</comment>
<sequence>MKQWLQHRSTFLDELLRLDGLGDASNSSIPCPDCSRHPATFKCNSCFGGTMRCSACTVSFHRNLPLHKIQRWHGGRLEERLLRVPTGPDRRSPSAGVALTETKHIFVVDLSGYHSVRIRFCTCPHTAFLDHFRQLLRVRWFPASTLQPKTVFTFDLMDTYHKISMQGKLNLYDFYTAIMQKTDNHGCTKIQYRYHEISRCVQQWRHLKDIKRGAAGHTSAAVDELGDGALAIECPACPHPGRNLPSEWENESGDKVWLYSLFLAIDANFRLKQKTRGIIDPELGSGLAYFVNVEKFSAHLKRHTDEDDIETCGTKFHAVNHANSKCSKDYSVSGVGAVVCQHGFVRKNGVVDLQKGERYVSIP</sequence>
<reference evidence="2" key="2">
    <citation type="submission" date="2020-11" db="EMBL/GenBank/DDBJ databases">
        <authorList>
            <consortium name="DOE Joint Genome Institute"/>
            <person name="Kuo A."/>
            <person name="Miyauchi S."/>
            <person name="Kiss E."/>
            <person name="Drula E."/>
            <person name="Kohler A."/>
            <person name="Sanchez-Garcia M."/>
            <person name="Andreopoulos B."/>
            <person name="Barry K.W."/>
            <person name="Bonito G."/>
            <person name="Buee M."/>
            <person name="Carver A."/>
            <person name="Chen C."/>
            <person name="Cichocki N."/>
            <person name="Clum A."/>
            <person name="Culley D."/>
            <person name="Crous P.W."/>
            <person name="Fauchery L."/>
            <person name="Girlanda M."/>
            <person name="Hayes R."/>
            <person name="Keri Z."/>
            <person name="Labutti K."/>
            <person name="Lipzen A."/>
            <person name="Lombard V."/>
            <person name="Magnuson J."/>
            <person name="Maillard F."/>
            <person name="Morin E."/>
            <person name="Murat C."/>
            <person name="Nolan M."/>
            <person name="Ohm R."/>
            <person name="Pangilinan J."/>
            <person name="Pereira M."/>
            <person name="Perotto S."/>
            <person name="Peter M."/>
            <person name="Riley R."/>
            <person name="Sitrit Y."/>
            <person name="Stielow B."/>
            <person name="Szollosi G."/>
            <person name="Zifcakova L."/>
            <person name="Stursova M."/>
            <person name="Spatafora J.W."/>
            <person name="Tedersoo L."/>
            <person name="Vaario L.-M."/>
            <person name="Yamada A."/>
            <person name="Yan M."/>
            <person name="Wang P."/>
            <person name="Xu J."/>
            <person name="Bruns T."/>
            <person name="Baldrian P."/>
            <person name="Vilgalys R."/>
            <person name="Henrissat B."/>
            <person name="Grigoriev I.V."/>
            <person name="Hibbett D."/>
            <person name="Nagy L.G."/>
            <person name="Martin F.M."/>
        </authorList>
    </citation>
    <scope>NUCLEOTIDE SEQUENCE</scope>
    <source>
        <strain evidence="2">UH-Tt-Lm1</strain>
    </source>
</reference>
<gene>
    <name evidence="2" type="ORF">BJ322DRAFT_1012771</name>
</gene>
<evidence type="ECO:0000313" key="2">
    <source>
        <dbReference type="EMBL" id="KAF9779699.1"/>
    </source>
</evidence>
<proteinExistence type="predicted"/>
<dbReference type="InterPro" id="IPR041457">
    <property type="entry name" value="CxC2_KDZ-assoc"/>
</dbReference>
<dbReference type="OrthoDB" id="3004525at2759"/>